<sequence>MMLTLPLLLGAAAGVNAILGGEVIGVKVAEGEYVCADDCAYNGAFLGQSGFYCPLEEAVHRVKSDGTDDTWFPYQCAGAKIPKGYTERPRREGEEPRKCDLVEGEFECLSYKSIGGPKHPKIIEWSELAEQLRKAKSQDEQSSPEKAFPEKPVNCAAEGSNAFHKCQQEPNPSFDKCNQQGIAAIENCRQQ</sequence>
<organism evidence="3 4">
    <name type="scientific">Beauveria asiatica</name>
    <dbReference type="NCBI Taxonomy" id="1069075"/>
    <lineage>
        <taxon>Eukaryota</taxon>
        <taxon>Fungi</taxon>
        <taxon>Dikarya</taxon>
        <taxon>Ascomycota</taxon>
        <taxon>Pezizomycotina</taxon>
        <taxon>Sordariomycetes</taxon>
        <taxon>Hypocreomycetidae</taxon>
        <taxon>Hypocreales</taxon>
        <taxon>Cordycipitaceae</taxon>
        <taxon>Beauveria</taxon>
    </lineage>
</organism>
<feature type="signal peptide" evidence="2">
    <location>
        <begin position="1"/>
        <end position="17"/>
    </location>
</feature>
<accession>A0AAW0S4T1</accession>
<name>A0AAW0S4T1_9HYPO</name>
<evidence type="ECO:0000256" key="1">
    <source>
        <dbReference type="SAM" id="MobiDB-lite"/>
    </source>
</evidence>
<feature type="region of interest" description="Disordered" evidence="1">
    <location>
        <begin position="133"/>
        <end position="152"/>
    </location>
</feature>
<reference evidence="3 4" key="1">
    <citation type="submission" date="2020-02" db="EMBL/GenBank/DDBJ databases">
        <title>Comparative genomics of the hypocrealean fungal genus Beauvera.</title>
        <authorList>
            <person name="Showalter D.N."/>
            <person name="Bushley K.E."/>
            <person name="Rehner S.A."/>
        </authorList>
    </citation>
    <scope>NUCLEOTIDE SEQUENCE [LARGE SCALE GENOMIC DNA]</scope>
    <source>
        <strain evidence="3 4">ARSEF4384</strain>
    </source>
</reference>
<comment type="caution">
    <text evidence="3">The sequence shown here is derived from an EMBL/GenBank/DDBJ whole genome shotgun (WGS) entry which is preliminary data.</text>
</comment>
<feature type="chain" id="PRO_5043956927" evidence="2">
    <location>
        <begin position="18"/>
        <end position="191"/>
    </location>
</feature>
<evidence type="ECO:0000313" key="4">
    <source>
        <dbReference type="Proteomes" id="UP001397290"/>
    </source>
</evidence>
<evidence type="ECO:0000256" key="2">
    <source>
        <dbReference type="SAM" id="SignalP"/>
    </source>
</evidence>
<keyword evidence="4" id="KW-1185">Reference proteome</keyword>
<dbReference type="AlphaFoldDB" id="A0AAW0S4T1"/>
<keyword evidence="2" id="KW-0732">Signal</keyword>
<dbReference type="EMBL" id="JAAHCF010000043">
    <property type="protein sequence ID" value="KAK8149589.1"/>
    <property type="molecule type" value="Genomic_DNA"/>
</dbReference>
<gene>
    <name evidence="3" type="ORF">G3M48_006320</name>
</gene>
<protein>
    <submittedName>
        <fullName evidence="3">Uncharacterized protein</fullName>
    </submittedName>
</protein>
<evidence type="ECO:0000313" key="3">
    <source>
        <dbReference type="EMBL" id="KAK8149589.1"/>
    </source>
</evidence>
<dbReference type="Proteomes" id="UP001397290">
    <property type="component" value="Unassembled WGS sequence"/>
</dbReference>
<proteinExistence type="predicted"/>